<evidence type="ECO:0000313" key="1">
    <source>
        <dbReference type="EMBL" id="KCZ93000.1"/>
    </source>
</evidence>
<dbReference type="AlphaFoldDB" id="A0A059FQR4"/>
<dbReference type="RefSeq" id="WP_035542891.1">
    <property type="nucleotide sequence ID" value="NZ_ARYL01000186.1"/>
</dbReference>
<dbReference type="PANTHER" id="PTHR32063">
    <property type="match status" value="1"/>
</dbReference>
<feature type="non-terminal residue" evidence="1">
    <location>
        <position position="1"/>
    </location>
</feature>
<organism evidence="1 2">
    <name type="scientific">Hyphomonas oceanitis SCH89</name>
    <dbReference type="NCBI Taxonomy" id="1280953"/>
    <lineage>
        <taxon>Bacteria</taxon>
        <taxon>Pseudomonadati</taxon>
        <taxon>Pseudomonadota</taxon>
        <taxon>Alphaproteobacteria</taxon>
        <taxon>Hyphomonadales</taxon>
        <taxon>Hyphomonadaceae</taxon>
        <taxon>Hyphomonas</taxon>
    </lineage>
</organism>
<dbReference type="EMBL" id="ARYL01000186">
    <property type="protein sequence ID" value="KCZ93000.1"/>
    <property type="molecule type" value="Genomic_DNA"/>
</dbReference>
<name>A0A059FQR4_9PROT</name>
<dbReference type="InterPro" id="IPR001036">
    <property type="entry name" value="Acrflvin-R"/>
</dbReference>
<evidence type="ECO:0000313" key="2">
    <source>
        <dbReference type="Proteomes" id="UP000024942"/>
    </source>
</evidence>
<dbReference type="Gene3D" id="3.30.70.1430">
    <property type="entry name" value="Multidrug efflux transporter AcrB pore domain"/>
    <property type="match status" value="1"/>
</dbReference>
<dbReference type="GO" id="GO:0042910">
    <property type="term" value="F:xenobiotic transmembrane transporter activity"/>
    <property type="evidence" value="ECO:0007669"/>
    <property type="project" value="TreeGrafter"/>
</dbReference>
<dbReference type="PANTHER" id="PTHR32063:SF24">
    <property type="entry name" value="CATION EFFLUX SYSTEM (ACRB_ACRD_ACRF FAMILY)"/>
    <property type="match status" value="1"/>
</dbReference>
<gene>
    <name evidence="1" type="ORF">HOC_21028</name>
</gene>
<dbReference type="eggNOG" id="COG3696">
    <property type="taxonomic scope" value="Bacteria"/>
</dbReference>
<comment type="caution">
    <text evidence="1">The sequence shown here is derived from an EMBL/GenBank/DDBJ whole genome shotgun (WGS) entry which is preliminary data.</text>
</comment>
<dbReference type="Proteomes" id="UP000024942">
    <property type="component" value="Unassembled WGS sequence"/>
</dbReference>
<proteinExistence type="predicted"/>
<sequence length="77" mass="8098">QRMAAIVMAAVLLLAGGLAGSRLGSEFTPSLEEGDILLRVTMAPSISLTEAAATTTRVEKRLLDAFPEIKSIVTRIG</sequence>
<reference evidence="1 2" key="1">
    <citation type="journal article" date="2014" name="Antonie Van Leeuwenhoek">
        <title>Hyphomonas beringensis sp. nov. and Hyphomonas chukchiensis sp. nov., isolated from surface seawater of the Bering Sea and Chukchi Sea.</title>
        <authorList>
            <person name="Li C."/>
            <person name="Lai Q."/>
            <person name="Li G."/>
            <person name="Dong C."/>
            <person name="Wang J."/>
            <person name="Liao Y."/>
            <person name="Shao Z."/>
        </authorList>
    </citation>
    <scope>NUCLEOTIDE SEQUENCE [LARGE SCALE GENOMIC DNA]</scope>
    <source>
        <strain evidence="1 2">SCH89</strain>
    </source>
</reference>
<dbReference type="GO" id="GO:0005886">
    <property type="term" value="C:plasma membrane"/>
    <property type="evidence" value="ECO:0007669"/>
    <property type="project" value="TreeGrafter"/>
</dbReference>
<keyword evidence="2" id="KW-1185">Reference proteome</keyword>
<dbReference type="OrthoDB" id="9798415at2"/>
<protein>
    <submittedName>
        <fullName evidence="1">Heavy metal efflux pump CzcA</fullName>
    </submittedName>
</protein>
<dbReference type="Pfam" id="PF00873">
    <property type="entry name" value="ACR_tran"/>
    <property type="match status" value="1"/>
</dbReference>
<accession>A0A059FQR4</accession>
<feature type="non-terminal residue" evidence="1">
    <location>
        <position position="77"/>
    </location>
</feature>
<dbReference type="Gene3D" id="1.20.1640.10">
    <property type="entry name" value="Multidrug efflux transporter AcrB transmembrane domain"/>
    <property type="match status" value="1"/>
</dbReference>